<dbReference type="InterPro" id="IPR047192">
    <property type="entry name" value="Euk_RPA1_DBD_C"/>
</dbReference>
<organism evidence="7 8">
    <name type="scientific">Castilleja foliolosa</name>
    <dbReference type="NCBI Taxonomy" id="1961234"/>
    <lineage>
        <taxon>Eukaryota</taxon>
        <taxon>Viridiplantae</taxon>
        <taxon>Streptophyta</taxon>
        <taxon>Embryophyta</taxon>
        <taxon>Tracheophyta</taxon>
        <taxon>Spermatophyta</taxon>
        <taxon>Magnoliopsida</taxon>
        <taxon>eudicotyledons</taxon>
        <taxon>Gunneridae</taxon>
        <taxon>Pentapetalae</taxon>
        <taxon>asterids</taxon>
        <taxon>lamiids</taxon>
        <taxon>Lamiales</taxon>
        <taxon>Orobanchaceae</taxon>
        <taxon>Pedicularideae</taxon>
        <taxon>Castillejinae</taxon>
        <taxon>Castilleja</taxon>
    </lineage>
</organism>
<dbReference type="InterPro" id="IPR012340">
    <property type="entry name" value="NA-bd_OB-fold"/>
</dbReference>
<name>A0ABD3DJA9_9LAMI</name>
<protein>
    <recommendedName>
        <fullName evidence="6">Replication factor A C-terminal domain-containing protein</fullName>
    </recommendedName>
</protein>
<keyword evidence="4" id="KW-0862">Zinc</keyword>
<dbReference type="CDD" id="cd04476">
    <property type="entry name" value="RPA1_DBD_C"/>
    <property type="match status" value="1"/>
</dbReference>
<dbReference type="Gene3D" id="2.40.50.140">
    <property type="entry name" value="Nucleic acid-binding proteins"/>
    <property type="match status" value="1"/>
</dbReference>
<comment type="caution">
    <text evidence="7">The sequence shown here is derived from an EMBL/GenBank/DDBJ whole genome shotgun (WGS) entry which is preliminary data.</text>
</comment>
<evidence type="ECO:0000256" key="5">
    <source>
        <dbReference type="ARBA" id="ARBA00023125"/>
    </source>
</evidence>
<evidence type="ECO:0000256" key="3">
    <source>
        <dbReference type="ARBA" id="ARBA00022771"/>
    </source>
</evidence>
<dbReference type="Proteomes" id="UP001632038">
    <property type="component" value="Unassembled WGS sequence"/>
</dbReference>
<evidence type="ECO:0000256" key="2">
    <source>
        <dbReference type="ARBA" id="ARBA00022723"/>
    </source>
</evidence>
<proteinExistence type="inferred from homology"/>
<dbReference type="Pfam" id="PF08646">
    <property type="entry name" value="Rep_fac-A_C"/>
    <property type="match status" value="1"/>
</dbReference>
<dbReference type="EMBL" id="JAVIJP010000016">
    <property type="protein sequence ID" value="KAL3641767.1"/>
    <property type="molecule type" value="Genomic_DNA"/>
</dbReference>
<dbReference type="AlphaFoldDB" id="A0ABD3DJA9"/>
<gene>
    <name evidence="7" type="ORF">CASFOL_012582</name>
</gene>
<dbReference type="PANTHER" id="PTHR45786:SF77">
    <property type="entry name" value="HELITRON HELICASE-LIKE DOMAIN-CONTAINING PROTEIN-RELATED"/>
    <property type="match status" value="1"/>
</dbReference>
<dbReference type="GO" id="GO:0008270">
    <property type="term" value="F:zinc ion binding"/>
    <property type="evidence" value="ECO:0007669"/>
    <property type="project" value="UniProtKB-KW"/>
</dbReference>
<feature type="domain" description="Replication factor A C-terminal" evidence="6">
    <location>
        <begin position="205"/>
        <end position="324"/>
    </location>
</feature>
<reference evidence="8" key="1">
    <citation type="journal article" date="2024" name="IScience">
        <title>Strigolactones Initiate the Formation of Haustorium-like Structures in Castilleja.</title>
        <authorList>
            <person name="Buerger M."/>
            <person name="Peterson D."/>
            <person name="Chory J."/>
        </authorList>
    </citation>
    <scope>NUCLEOTIDE SEQUENCE [LARGE SCALE GENOMIC DNA]</scope>
</reference>
<comment type="similarity">
    <text evidence="1">Belongs to the replication factor A protein 1 family.</text>
</comment>
<dbReference type="SUPFAM" id="SSF50249">
    <property type="entry name" value="Nucleic acid-binding proteins"/>
    <property type="match status" value="1"/>
</dbReference>
<evidence type="ECO:0000256" key="1">
    <source>
        <dbReference type="ARBA" id="ARBA00005690"/>
    </source>
</evidence>
<evidence type="ECO:0000256" key="4">
    <source>
        <dbReference type="ARBA" id="ARBA00022833"/>
    </source>
</evidence>
<evidence type="ECO:0000259" key="6">
    <source>
        <dbReference type="Pfam" id="PF08646"/>
    </source>
</evidence>
<evidence type="ECO:0000313" key="7">
    <source>
        <dbReference type="EMBL" id="KAL3641767.1"/>
    </source>
</evidence>
<dbReference type="GO" id="GO:0003677">
    <property type="term" value="F:DNA binding"/>
    <property type="evidence" value="ECO:0007669"/>
    <property type="project" value="UniProtKB-KW"/>
</dbReference>
<keyword evidence="2" id="KW-0479">Metal-binding</keyword>
<keyword evidence="8" id="KW-1185">Reference proteome</keyword>
<dbReference type="InterPro" id="IPR013955">
    <property type="entry name" value="Rep_factor-A_C"/>
</dbReference>
<keyword evidence="3" id="KW-0863">Zinc-finger</keyword>
<accession>A0ABD3DJA9</accession>
<dbReference type="PANTHER" id="PTHR45786">
    <property type="entry name" value="DNA BINDING PROTEIN-LIKE"/>
    <property type="match status" value="1"/>
</dbReference>
<evidence type="ECO:0000313" key="8">
    <source>
        <dbReference type="Proteomes" id="UP001632038"/>
    </source>
</evidence>
<sequence length="375" mass="43060">MTGKRKFECSVHEVGQSSRGRPSRKLSTLENVISKPTYFDDGDCEFVCEFCNAFFWFAERITRPSSRSRPQYTHCCKGGVVRLPFPLYPPAELKLLFDDTQFMDNVRAYNNMFSMTSFGARIDEAVNDGRGPYVFKVCGQVSHWIGSLCPATNDSPRFLQLYIYDTNNEVPNRLRFFDTTDDRCLSAAVVATLSRTAKRDGVYWVEGTITSVDRNKEFCYLACRICGKKVQMLADRKWCSYCQAFTFTNIYRYNVEIVVADESDTARMTLWNRATQKLLGEPAEDVVSLYGDTARVMPDEIAEKIIEKEGLFEVVICSNRSHNDAFNVSRLTVDDEIKDAYIMRNFPAAYEESSEDESFLVTMDYVEEEDRESEN</sequence>
<keyword evidence="5" id="KW-0238">DNA-binding</keyword>